<accession>A0A6L3T1F5</accession>
<feature type="region of interest" description="Disordered" evidence="1">
    <location>
        <begin position="1"/>
        <end position="107"/>
    </location>
</feature>
<reference evidence="2 3" key="1">
    <citation type="submission" date="2019-09" db="EMBL/GenBank/DDBJ databases">
        <title>YIM 48816 draft genome.</title>
        <authorList>
            <person name="Jiang L."/>
        </authorList>
    </citation>
    <scope>NUCLEOTIDE SEQUENCE [LARGE SCALE GENOMIC DNA]</scope>
    <source>
        <strain evidence="2 3">YIM 48816</strain>
    </source>
</reference>
<sequence>MRGATFPDSAHPSPQPSPGRERGRVAPSGLVLAPIPASLPVARQAPPLPSGRGRVGASRPGEGCGLSGQRAPLTPARFSGKLSRTGEGARRATRACSDTRRVIQAPR</sequence>
<organism evidence="2 3">
    <name type="scientific">Methylobacterium soli</name>
    <dbReference type="NCBI Taxonomy" id="553447"/>
    <lineage>
        <taxon>Bacteria</taxon>
        <taxon>Pseudomonadati</taxon>
        <taxon>Pseudomonadota</taxon>
        <taxon>Alphaproteobacteria</taxon>
        <taxon>Hyphomicrobiales</taxon>
        <taxon>Methylobacteriaceae</taxon>
        <taxon>Methylobacterium</taxon>
    </lineage>
</organism>
<protein>
    <submittedName>
        <fullName evidence="2">Uncharacterized protein</fullName>
    </submittedName>
</protein>
<proteinExistence type="predicted"/>
<dbReference type="EMBL" id="VZZK01000005">
    <property type="protein sequence ID" value="KAB1080384.1"/>
    <property type="molecule type" value="Genomic_DNA"/>
</dbReference>
<dbReference type="Proteomes" id="UP000474159">
    <property type="component" value="Unassembled WGS sequence"/>
</dbReference>
<dbReference type="AlphaFoldDB" id="A0A6L3T1F5"/>
<gene>
    <name evidence="2" type="ORF">F6X53_06715</name>
</gene>
<evidence type="ECO:0000313" key="2">
    <source>
        <dbReference type="EMBL" id="KAB1080384.1"/>
    </source>
</evidence>
<keyword evidence="3" id="KW-1185">Reference proteome</keyword>
<name>A0A6L3T1F5_9HYPH</name>
<comment type="caution">
    <text evidence="2">The sequence shown here is derived from an EMBL/GenBank/DDBJ whole genome shotgun (WGS) entry which is preliminary data.</text>
</comment>
<evidence type="ECO:0000256" key="1">
    <source>
        <dbReference type="SAM" id="MobiDB-lite"/>
    </source>
</evidence>
<evidence type="ECO:0000313" key="3">
    <source>
        <dbReference type="Proteomes" id="UP000474159"/>
    </source>
</evidence>